<evidence type="ECO:0000256" key="5">
    <source>
        <dbReference type="HAMAP-Rule" id="MF_01114"/>
    </source>
</evidence>
<dbReference type="EMBL" id="LDPZ01000018">
    <property type="protein sequence ID" value="KTQ96037.1"/>
    <property type="molecule type" value="Genomic_DNA"/>
</dbReference>
<evidence type="ECO:0000313" key="8">
    <source>
        <dbReference type="Proteomes" id="UP000078272"/>
    </source>
</evidence>
<accession>A0A175RBJ2</accession>
<dbReference type="GO" id="GO:0006282">
    <property type="term" value="P:regulation of DNA repair"/>
    <property type="evidence" value="ECO:0007669"/>
    <property type="project" value="UniProtKB-UniRule"/>
</dbReference>
<organism evidence="7 8">
    <name type="scientific">Aureimonas ureilytica</name>
    <dbReference type="NCBI Taxonomy" id="401562"/>
    <lineage>
        <taxon>Bacteria</taxon>
        <taxon>Pseudomonadati</taxon>
        <taxon>Pseudomonadota</taxon>
        <taxon>Alphaproteobacteria</taxon>
        <taxon>Hyphomicrobiales</taxon>
        <taxon>Aurantimonadaceae</taxon>
        <taxon>Aureimonas</taxon>
    </lineage>
</organism>
<dbReference type="OrthoDB" id="5507982at2"/>
<evidence type="ECO:0000256" key="2">
    <source>
        <dbReference type="ARBA" id="ARBA00009695"/>
    </source>
</evidence>
<dbReference type="GO" id="GO:0005737">
    <property type="term" value="C:cytoplasm"/>
    <property type="evidence" value="ECO:0007669"/>
    <property type="project" value="UniProtKB-SubCell"/>
</dbReference>
<comment type="function">
    <text evidence="5">Modulates RecA activity.</text>
</comment>
<reference evidence="7 8" key="1">
    <citation type="journal article" date="2016" name="Front. Microbiol.">
        <title>Genomic Resource of Rice Seed Associated Bacteria.</title>
        <authorList>
            <person name="Midha S."/>
            <person name="Bansal K."/>
            <person name="Sharma S."/>
            <person name="Kumar N."/>
            <person name="Patil P.P."/>
            <person name="Chaudhry V."/>
            <person name="Patil P.B."/>
        </authorList>
    </citation>
    <scope>NUCLEOTIDE SEQUENCE [LARGE SCALE GENOMIC DNA]</scope>
    <source>
        <strain evidence="7 8">NS226</strain>
    </source>
</reference>
<dbReference type="InterPro" id="IPR036388">
    <property type="entry name" value="WH-like_DNA-bd_sf"/>
</dbReference>
<name>A0A175RBJ2_9HYPH</name>
<protein>
    <recommendedName>
        <fullName evidence="3 5">Regulatory protein RecX</fullName>
    </recommendedName>
</protein>
<comment type="caution">
    <text evidence="7">The sequence shown here is derived from an EMBL/GenBank/DDBJ whole genome shotgun (WGS) entry which is preliminary data.</text>
</comment>
<comment type="similarity">
    <text evidence="2 5">Belongs to the RecX family.</text>
</comment>
<feature type="domain" description="RecX second three-helical" evidence="6">
    <location>
        <begin position="79"/>
        <end position="119"/>
    </location>
</feature>
<keyword evidence="4 5" id="KW-0963">Cytoplasm</keyword>
<evidence type="ECO:0000259" key="6">
    <source>
        <dbReference type="Pfam" id="PF02631"/>
    </source>
</evidence>
<dbReference type="Pfam" id="PF02631">
    <property type="entry name" value="RecX_HTH2"/>
    <property type="match status" value="1"/>
</dbReference>
<evidence type="ECO:0000256" key="1">
    <source>
        <dbReference type="ARBA" id="ARBA00004496"/>
    </source>
</evidence>
<dbReference type="HAMAP" id="MF_01114">
    <property type="entry name" value="RecX"/>
    <property type="match status" value="1"/>
</dbReference>
<gene>
    <name evidence="5" type="primary">recX</name>
    <name evidence="7" type="ORF">NS226_09195</name>
</gene>
<dbReference type="AlphaFoldDB" id="A0A175RBJ2"/>
<evidence type="ECO:0000313" key="7">
    <source>
        <dbReference type="EMBL" id="KTQ96037.1"/>
    </source>
</evidence>
<sequence>MRRPSPTEEPKPPRPITADWLFRAAAHYLERYAASTAHLKRVLERKVMRRAMLRGEEPGEFAGLVDETVARFVELKLLDDRSFAEAKLASLRRRGSSRRHSALKLSEKGVDRETVAAVLEADETDEESAARALAKRRRLGPHRLRDRAERRDKDIAALMRAGFSYSIAAAAIDAEAEEDSF</sequence>
<dbReference type="InterPro" id="IPR003783">
    <property type="entry name" value="Regulatory_RecX"/>
</dbReference>
<dbReference type="RefSeq" id="WP_058634741.1">
    <property type="nucleotide sequence ID" value="NZ_LDPZ01000018.1"/>
</dbReference>
<dbReference type="STRING" id="401562.NS365_10285"/>
<comment type="subcellular location">
    <subcellularLocation>
        <location evidence="1 5">Cytoplasm</location>
    </subcellularLocation>
</comment>
<evidence type="ECO:0000256" key="4">
    <source>
        <dbReference type="ARBA" id="ARBA00022490"/>
    </source>
</evidence>
<proteinExistence type="inferred from homology"/>
<dbReference type="eggNOG" id="COG2137">
    <property type="taxonomic scope" value="Bacteria"/>
</dbReference>
<dbReference type="Proteomes" id="UP000078272">
    <property type="component" value="Unassembled WGS sequence"/>
</dbReference>
<dbReference type="PATRIC" id="fig|401562.3.peg.1231"/>
<dbReference type="Gene3D" id="1.10.10.10">
    <property type="entry name" value="Winged helix-like DNA-binding domain superfamily/Winged helix DNA-binding domain"/>
    <property type="match status" value="1"/>
</dbReference>
<evidence type="ECO:0000256" key="3">
    <source>
        <dbReference type="ARBA" id="ARBA00018111"/>
    </source>
</evidence>
<dbReference type="InterPro" id="IPR053924">
    <property type="entry name" value="RecX_HTH_2nd"/>
</dbReference>